<evidence type="ECO:0000259" key="1">
    <source>
        <dbReference type="Pfam" id="PF13521"/>
    </source>
</evidence>
<accession>A0A8S5MK94</accession>
<reference evidence="2" key="1">
    <citation type="journal article" date="2021" name="Proc. Natl. Acad. Sci. U.S.A.">
        <title>A Catalog of Tens of Thousands of Viruses from Human Metagenomes Reveals Hidden Associations with Chronic Diseases.</title>
        <authorList>
            <person name="Tisza M.J."/>
            <person name="Buck C.B."/>
        </authorList>
    </citation>
    <scope>NUCLEOTIDE SEQUENCE</scope>
    <source>
        <strain evidence="2">Ctrpg19</strain>
    </source>
</reference>
<evidence type="ECO:0000313" key="2">
    <source>
        <dbReference type="EMBL" id="DAD82632.1"/>
    </source>
</evidence>
<dbReference type="EMBL" id="BK014923">
    <property type="protein sequence ID" value="DAD82632.1"/>
    <property type="molecule type" value="Genomic_DNA"/>
</dbReference>
<proteinExistence type="predicted"/>
<dbReference type="SUPFAM" id="SSF52540">
    <property type="entry name" value="P-loop containing nucleoside triphosphate hydrolases"/>
    <property type="match status" value="1"/>
</dbReference>
<protein>
    <submittedName>
        <fullName evidence="2">AAA domain protein</fullName>
    </submittedName>
</protein>
<sequence>MINQSGKKATVINLYGGPGCGKSTAAAYIFAKLKMVGVSCELVTEFAKDKTWENNSKALHCQPYVFGEQCYRMDRCADQVDVIITDSPLLLSALYNEDKDLEPEFTKIVIKKFNTFTNYNFFLKRWKKYCNIGRLQTEEQAIEIDNKIKSMLTSNKISFDEVEGRSDGFEEIIYRVRNLIGK</sequence>
<feature type="domain" description="NadR/Ttd14 AAA" evidence="1">
    <location>
        <begin position="12"/>
        <end position="162"/>
    </location>
</feature>
<dbReference type="Gene3D" id="3.40.50.300">
    <property type="entry name" value="P-loop containing nucleotide triphosphate hydrolases"/>
    <property type="match status" value="1"/>
</dbReference>
<dbReference type="InterPro" id="IPR038727">
    <property type="entry name" value="NadR/Ttd14_AAA_dom"/>
</dbReference>
<dbReference type="Pfam" id="PF13521">
    <property type="entry name" value="AAA_28"/>
    <property type="match status" value="1"/>
</dbReference>
<organism evidence="2">
    <name type="scientific">Siphoviridae sp. ctrpg19</name>
    <dbReference type="NCBI Taxonomy" id="2826481"/>
    <lineage>
        <taxon>Viruses</taxon>
        <taxon>Duplodnaviria</taxon>
        <taxon>Heunggongvirae</taxon>
        <taxon>Uroviricota</taxon>
        <taxon>Caudoviricetes</taxon>
    </lineage>
</organism>
<name>A0A8S5MK94_9CAUD</name>
<dbReference type="InterPro" id="IPR027417">
    <property type="entry name" value="P-loop_NTPase"/>
</dbReference>